<feature type="transmembrane region" description="Helical" evidence="10">
    <location>
        <begin position="1066"/>
        <end position="1088"/>
    </location>
</feature>
<dbReference type="SFLD" id="SFLDS00003">
    <property type="entry name" value="Haloacid_Dehalogenase"/>
    <property type="match status" value="1"/>
</dbReference>
<dbReference type="GO" id="GO:0006883">
    <property type="term" value="P:intracellular sodium ion homeostasis"/>
    <property type="evidence" value="ECO:0007669"/>
    <property type="project" value="TreeGrafter"/>
</dbReference>
<dbReference type="PRINTS" id="PR00119">
    <property type="entry name" value="CATATPASE"/>
</dbReference>
<dbReference type="NCBIfam" id="TIGR01494">
    <property type="entry name" value="ATPase_P-type"/>
    <property type="match status" value="2"/>
</dbReference>
<proteinExistence type="predicted"/>
<dbReference type="SUPFAM" id="SSF81653">
    <property type="entry name" value="Calcium ATPase, transduction domain A"/>
    <property type="match status" value="1"/>
</dbReference>
<dbReference type="InterPro" id="IPR059000">
    <property type="entry name" value="ATPase_P-type_domA"/>
</dbReference>
<dbReference type="SUPFAM" id="SSF81660">
    <property type="entry name" value="Metal cation-transporting ATPase, ATP-binding domain N"/>
    <property type="match status" value="1"/>
</dbReference>
<comment type="subcellular location">
    <subcellularLocation>
        <location evidence="1">Cell membrane</location>
        <topology evidence="1">Multi-pass membrane protein</topology>
    </subcellularLocation>
</comment>
<dbReference type="PROSITE" id="PS00154">
    <property type="entry name" value="ATPASE_E1_E2"/>
    <property type="match status" value="1"/>
</dbReference>
<keyword evidence="7 10" id="KW-1133">Transmembrane helix</keyword>
<accession>A0A2T9YE29</accession>
<dbReference type="PANTHER" id="PTHR43294:SF21">
    <property type="entry name" value="CATION TRANSPORTING ATPASE"/>
    <property type="match status" value="1"/>
</dbReference>
<dbReference type="GO" id="GO:0036376">
    <property type="term" value="P:sodium ion export across plasma membrane"/>
    <property type="evidence" value="ECO:0007669"/>
    <property type="project" value="TreeGrafter"/>
</dbReference>
<protein>
    <recommendedName>
        <fullName evidence="11">Cation-transporting P-type ATPase N-terminal domain-containing protein</fullName>
    </recommendedName>
</protein>
<dbReference type="FunFam" id="3.40.50.1000:FF:000083">
    <property type="entry name" value="Sodium/potassium-transporting ATPase subunit alpha"/>
    <property type="match status" value="1"/>
</dbReference>
<dbReference type="InterPro" id="IPR018303">
    <property type="entry name" value="ATPase_P-typ_P_site"/>
</dbReference>
<dbReference type="Gene3D" id="1.20.1110.10">
    <property type="entry name" value="Calcium-transporting ATPase, transmembrane domain"/>
    <property type="match status" value="2"/>
</dbReference>
<feature type="region of interest" description="Disordered" evidence="9">
    <location>
        <begin position="238"/>
        <end position="260"/>
    </location>
</feature>
<feature type="transmembrane region" description="Helical" evidence="10">
    <location>
        <begin position="929"/>
        <end position="949"/>
    </location>
</feature>
<evidence type="ECO:0000256" key="1">
    <source>
        <dbReference type="ARBA" id="ARBA00004651"/>
    </source>
</evidence>
<dbReference type="SUPFAM" id="SSF56784">
    <property type="entry name" value="HAD-like"/>
    <property type="match status" value="1"/>
</dbReference>
<dbReference type="Pfam" id="PF00122">
    <property type="entry name" value="E1-E2_ATPase"/>
    <property type="match status" value="1"/>
</dbReference>
<dbReference type="Proteomes" id="UP000245699">
    <property type="component" value="Unassembled WGS sequence"/>
</dbReference>
<keyword evidence="2" id="KW-1003">Cell membrane</keyword>
<dbReference type="GO" id="GO:0030007">
    <property type="term" value="P:intracellular potassium ion homeostasis"/>
    <property type="evidence" value="ECO:0007669"/>
    <property type="project" value="TreeGrafter"/>
</dbReference>
<dbReference type="GO" id="GO:0016887">
    <property type="term" value="F:ATP hydrolysis activity"/>
    <property type="evidence" value="ECO:0007669"/>
    <property type="project" value="InterPro"/>
</dbReference>
<dbReference type="Gene3D" id="3.40.50.1000">
    <property type="entry name" value="HAD superfamily/HAD-like"/>
    <property type="match status" value="1"/>
</dbReference>
<feature type="domain" description="Cation-transporting P-type ATPase N-terminal" evidence="11">
    <location>
        <begin position="63"/>
        <end position="144"/>
    </location>
</feature>
<feature type="transmembrane region" description="Helical" evidence="10">
    <location>
        <begin position="119"/>
        <end position="142"/>
    </location>
</feature>
<keyword evidence="13" id="KW-1185">Reference proteome</keyword>
<dbReference type="Pfam" id="PF13246">
    <property type="entry name" value="Cation_ATPase"/>
    <property type="match status" value="1"/>
</dbReference>
<feature type="transmembrane region" description="Helical" evidence="10">
    <location>
        <begin position="1034"/>
        <end position="1054"/>
    </location>
</feature>
<dbReference type="SFLD" id="SFLDF00027">
    <property type="entry name" value="p-type_atpase"/>
    <property type="match status" value="1"/>
</dbReference>
<dbReference type="InterPro" id="IPR050510">
    <property type="entry name" value="Cation_transp_ATPase_P-type"/>
</dbReference>
<evidence type="ECO:0000313" key="12">
    <source>
        <dbReference type="EMBL" id="PVU90593.1"/>
    </source>
</evidence>
<gene>
    <name evidence="12" type="ORF">BB559_004561</name>
</gene>
<dbReference type="PRINTS" id="PR00121">
    <property type="entry name" value="NAKATPASE"/>
</dbReference>
<dbReference type="InterPro" id="IPR023298">
    <property type="entry name" value="ATPase_P-typ_TM_dom_sf"/>
</dbReference>
<dbReference type="InterPro" id="IPR001757">
    <property type="entry name" value="P_typ_ATPase"/>
</dbReference>
<feature type="transmembrane region" description="Helical" evidence="10">
    <location>
        <begin position="315"/>
        <end position="333"/>
    </location>
</feature>
<comment type="caution">
    <text evidence="12">The sequence shown here is derived from an EMBL/GenBank/DDBJ whole genome shotgun (WGS) entry which is preliminary data.</text>
</comment>
<dbReference type="GO" id="GO:1902600">
    <property type="term" value="P:proton transmembrane transport"/>
    <property type="evidence" value="ECO:0007669"/>
    <property type="project" value="TreeGrafter"/>
</dbReference>
<dbReference type="EMBL" id="MBFT01000472">
    <property type="protein sequence ID" value="PVU90593.1"/>
    <property type="molecule type" value="Genomic_DNA"/>
</dbReference>
<organism evidence="12 13">
    <name type="scientific">Furculomyces boomerangus</name>
    <dbReference type="NCBI Taxonomy" id="61424"/>
    <lineage>
        <taxon>Eukaryota</taxon>
        <taxon>Fungi</taxon>
        <taxon>Fungi incertae sedis</taxon>
        <taxon>Zoopagomycota</taxon>
        <taxon>Kickxellomycotina</taxon>
        <taxon>Harpellomycetes</taxon>
        <taxon>Harpellales</taxon>
        <taxon>Harpellaceae</taxon>
        <taxon>Furculomyces</taxon>
    </lineage>
</organism>
<dbReference type="FunFam" id="2.70.150.10:FF:000003">
    <property type="entry name" value="Sodium/potassium-transporting ATPase subunit alpha"/>
    <property type="match status" value="1"/>
</dbReference>
<dbReference type="OrthoDB" id="158672at2759"/>
<feature type="transmembrane region" description="Helical" evidence="10">
    <location>
        <begin position="997"/>
        <end position="1014"/>
    </location>
</feature>
<dbReference type="InterPro" id="IPR006068">
    <property type="entry name" value="ATPase_P-typ_cation-transptr_C"/>
</dbReference>
<sequence length="1121" mass="124145">MDPPNDKDLPEHKKSQNFLGVKFEGESASPEQLQPTKQTNTPPKPKEKTPVAPNPKKKDLDITEHLKPAAEVASKYNTSINENSIQNSTGLTTAQAAELLTKYGKNVLTPPKSKSGLMIFIECLLSLFNALLIFSGIMQYVLLALDPVGNRSSIYIGIILIAVAFINALIEFIQIKKSSNLLKSFMNMIPARCNVIRDGNRQEIDGADVVPGDIVFIKMGDKVPADAYILQSEEIQVDNSSLTGESEPQERGPGNTQENPLEATNLVFNGTHCVSGYGYFLVIRTGDSTVLGQIAGLTSSAGTRMSPLALEINKFVHIISGVAITSAVIFFAIGQSVNKNISFSVNFAIGMFVAWVPEGLPATVTMLLTFAAKRLAKREVLVKDLKGVDTLGAITLLATDKTGTLTRNQMTATYLWTNGKLYSTTFTPDGHAEDIKDINALGIKNVIESSALCSSAKFESNEGPILQRKVIGDATEAGLLRMSAIKLPNFDTITEEVPKVLEIPFNSTNKWMLTIHEAPHKNGIYKILIKGAPERVIKICKSALYADGTVRIDDKIMKEYNEKYEFMASKGHRVLAFAELELPESDYPKGFVFDKKNINFPQSGYVFTGIVSLEDPPKHGVREAIGRLRAAGIQVIMVTGDHPLTAEAIGRKINLVLGETRSEAALRMGKDEDEVDEEEFDAVVIHGDQIDQMTDTDWDRVFRKPEIIFARTSPKNKLEIVSRAQAIGHIVGVTGDGVNDSPALKKSDLGIAMNKSGSDVSKEAASMILLNDNFASTIKGVEEGRLIFANIKKSIRYTVSHSIPEVIPQLIYILVPFPTILTALEIIMIDLGFELFNSLSFAWEPPESQESMMTQVPRSPVTARSIKQLRERKARHPVILDPETNMPVKKSKMKKIADNFKKPFTKVFWQDLFEKKYGDLLIDSDLMSYSYIEVGIIMTAGCFLAWALVLNHHGISLSTAQKMAKAHIYFTKDSPTYNENGLVLTAEQQVQYTSEASSAYFIGIFIIQVFNLFACKTRFRPPFGKFMFKNKFTFYGIICGAVLIFAIVYIPPLNVVFGTSYKLSPIWWLPPFGFGFFLLFYATGRILFLRKYKPIQVTPDITGLQMYPTIWSTRGSGRPKI</sequence>
<dbReference type="SUPFAM" id="SSF81665">
    <property type="entry name" value="Calcium ATPase, transmembrane domain M"/>
    <property type="match status" value="2"/>
</dbReference>
<dbReference type="InterPro" id="IPR036412">
    <property type="entry name" value="HAD-like_sf"/>
</dbReference>
<feature type="region of interest" description="Disordered" evidence="9">
    <location>
        <begin position="1"/>
        <end position="62"/>
    </location>
</feature>
<dbReference type="GO" id="GO:0005391">
    <property type="term" value="F:P-type sodium:potassium-exchanging transporter activity"/>
    <property type="evidence" value="ECO:0007669"/>
    <property type="project" value="TreeGrafter"/>
</dbReference>
<feature type="transmembrane region" description="Helical" evidence="10">
    <location>
        <begin position="345"/>
        <end position="368"/>
    </location>
</feature>
<keyword evidence="5" id="KW-0067">ATP-binding</keyword>
<dbReference type="Pfam" id="PF00689">
    <property type="entry name" value="Cation_ATPase_C"/>
    <property type="match status" value="1"/>
</dbReference>
<dbReference type="AlphaFoldDB" id="A0A2T9YE29"/>
<evidence type="ECO:0000256" key="10">
    <source>
        <dbReference type="SAM" id="Phobius"/>
    </source>
</evidence>
<evidence type="ECO:0000313" key="13">
    <source>
        <dbReference type="Proteomes" id="UP000245699"/>
    </source>
</evidence>
<keyword evidence="8 10" id="KW-0472">Membrane</keyword>
<dbReference type="InterPro" id="IPR023299">
    <property type="entry name" value="ATPase_P-typ_cyto_dom_N"/>
</dbReference>
<evidence type="ECO:0000256" key="4">
    <source>
        <dbReference type="ARBA" id="ARBA00022741"/>
    </source>
</evidence>
<dbReference type="SFLD" id="SFLDG00002">
    <property type="entry name" value="C1.7:_P-type_atpase_like"/>
    <property type="match status" value="1"/>
</dbReference>
<dbReference type="GO" id="GO:0005886">
    <property type="term" value="C:plasma membrane"/>
    <property type="evidence" value="ECO:0007669"/>
    <property type="project" value="UniProtKB-SubCell"/>
</dbReference>
<evidence type="ECO:0000259" key="11">
    <source>
        <dbReference type="SMART" id="SM00831"/>
    </source>
</evidence>
<dbReference type="STRING" id="61424.A0A2T9YE29"/>
<evidence type="ECO:0000256" key="7">
    <source>
        <dbReference type="ARBA" id="ARBA00022989"/>
    </source>
</evidence>
<dbReference type="Gene3D" id="3.40.1110.10">
    <property type="entry name" value="Calcium-transporting ATPase, cytoplasmic domain N"/>
    <property type="match status" value="1"/>
</dbReference>
<evidence type="ECO:0000256" key="3">
    <source>
        <dbReference type="ARBA" id="ARBA00022692"/>
    </source>
</evidence>
<dbReference type="SMART" id="SM00831">
    <property type="entry name" value="Cation_ATPase_N"/>
    <property type="match status" value="1"/>
</dbReference>
<evidence type="ECO:0000256" key="9">
    <source>
        <dbReference type="SAM" id="MobiDB-lite"/>
    </source>
</evidence>
<dbReference type="Pfam" id="PF00690">
    <property type="entry name" value="Cation_ATPase_N"/>
    <property type="match status" value="1"/>
</dbReference>
<keyword evidence="3 10" id="KW-0812">Transmembrane</keyword>
<feature type="compositionally biased region" description="Basic and acidic residues" evidence="9">
    <location>
        <begin position="1"/>
        <end position="14"/>
    </location>
</feature>
<name>A0A2T9YE29_9FUNG</name>
<keyword evidence="6" id="KW-1278">Translocase</keyword>
<reference evidence="12 13" key="1">
    <citation type="journal article" date="2018" name="MBio">
        <title>Comparative Genomics Reveals the Core Gene Toolbox for the Fungus-Insect Symbiosis.</title>
        <authorList>
            <person name="Wang Y."/>
            <person name="Stata M."/>
            <person name="Wang W."/>
            <person name="Stajich J.E."/>
            <person name="White M.M."/>
            <person name="Moncalvo J.M."/>
        </authorList>
    </citation>
    <scope>NUCLEOTIDE SEQUENCE [LARGE SCALE GENOMIC DNA]</scope>
    <source>
        <strain evidence="12 13">AUS-77-4</strain>
    </source>
</reference>
<evidence type="ECO:0000256" key="6">
    <source>
        <dbReference type="ARBA" id="ARBA00022967"/>
    </source>
</evidence>
<evidence type="ECO:0000256" key="2">
    <source>
        <dbReference type="ARBA" id="ARBA00022475"/>
    </source>
</evidence>
<dbReference type="Gene3D" id="2.70.150.10">
    <property type="entry name" value="Calcium-transporting ATPase, cytoplasmic transduction domain A"/>
    <property type="match status" value="1"/>
</dbReference>
<evidence type="ECO:0000256" key="5">
    <source>
        <dbReference type="ARBA" id="ARBA00022840"/>
    </source>
</evidence>
<dbReference type="InterPro" id="IPR004014">
    <property type="entry name" value="ATPase_P-typ_cation-transptr_N"/>
</dbReference>
<keyword evidence="4" id="KW-0547">Nucleotide-binding</keyword>
<feature type="transmembrane region" description="Helical" evidence="10">
    <location>
        <begin position="154"/>
        <end position="173"/>
    </location>
</feature>
<dbReference type="PANTHER" id="PTHR43294">
    <property type="entry name" value="SODIUM/POTASSIUM-TRANSPORTING ATPASE SUBUNIT ALPHA"/>
    <property type="match status" value="1"/>
</dbReference>
<dbReference type="InterPro" id="IPR008250">
    <property type="entry name" value="ATPase_P-typ_transduc_dom_A_sf"/>
</dbReference>
<dbReference type="InterPro" id="IPR023214">
    <property type="entry name" value="HAD_sf"/>
</dbReference>
<dbReference type="GO" id="GO:0005524">
    <property type="term" value="F:ATP binding"/>
    <property type="evidence" value="ECO:0007669"/>
    <property type="project" value="UniProtKB-KW"/>
</dbReference>
<dbReference type="InterPro" id="IPR044492">
    <property type="entry name" value="P_typ_ATPase_HD_dom"/>
</dbReference>
<dbReference type="GO" id="GO:1990573">
    <property type="term" value="P:potassium ion import across plasma membrane"/>
    <property type="evidence" value="ECO:0007669"/>
    <property type="project" value="TreeGrafter"/>
</dbReference>
<evidence type="ECO:0000256" key="8">
    <source>
        <dbReference type="ARBA" id="ARBA00023136"/>
    </source>
</evidence>